<comment type="pathway">
    <text evidence="2">Lipid metabolism.</text>
</comment>
<evidence type="ECO:0000313" key="11">
    <source>
        <dbReference type="EMBL" id="CAG9281362.1"/>
    </source>
</evidence>
<evidence type="ECO:0000256" key="3">
    <source>
        <dbReference type="ARBA" id="ARBA00022679"/>
    </source>
</evidence>
<evidence type="ECO:0000256" key="8">
    <source>
        <dbReference type="SAM" id="Phobius"/>
    </source>
</evidence>
<keyword evidence="8" id="KW-0812">Transmembrane</keyword>
<protein>
    <recommendedName>
        <fullName evidence="12">Diacylglycerol O-acyltransferase</fullName>
    </recommendedName>
</protein>
<feature type="domain" description="O-acyltransferase WSD1 C-terminal" evidence="10">
    <location>
        <begin position="349"/>
        <end position="487"/>
    </location>
</feature>
<evidence type="ECO:0000259" key="10">
    <source>
        <dbReference type="Pfam" id="PF06974"/>
    </source>
</evidence>
<dbReference type="SUPFAM" id="SSF52777">
    <property type="entry name" value="CoA-dependent acyltransferases"/>
    <property type="match status" value="1"/>
</dbReference>
<gene>
    <name evidence="11" type="ORF">PTTT1_LOCUS16220</name>
</gene>
<dbReference type="InterPro" id="IPR009721">
    <property type="entry name" value="O-acyltransferase_WSD1_C"/>
</dbReference>
<dbReference type="Proteomes" id="UP000836788">
    <property type="component" value="Chromosome 15"/>
</dbReference>
<dbReference type="UniPathway" id="UPA00282"/>
<evidence type="ECO:0000256" key="2">
    <source>
        <dbReference type="ARBA" id="ARBA00005189"/>
    </source>
</evidence>
<keyword evidence="8" id="KW-0472">Membrane</keyword>
<feature type="transmembrane region" description="Helical" evidence="8">
    <location>
        <begin position="12"/>
        <end position="33"/>
    </location>
</feature>
<proteinExistence type="inferred from homology"/>
<evidence type="ECO:0000256" key="6">
    <source>
        <dbReference type="ARBA" id="ARBA00047604"/>
    </source>
</evidence>
<dbReference type="InterPro" id="IPR004255">
    <property type="entry name" value="O-acyltransferase_WSD1_N"/>
</dbReference>
<comment type="catalytic activity">
    <reaction evidence="6">
        <text>a long chain fatty alcohol + a fatty acyl-CoA = a long-chain alcohol wax ester + CoA</text>
        <dbReference type="Rhea" id="RHEA:38443"/>
        <dbReference type="ChEBI" id="CHEBI:17135"/>
        <dbReference type="ChEBI" id="CHEBI:57287"/>
        <dbReference type="ChEBI" id="CHEBI:77636"/>
        <dbReference type="ChEBI" id="CHEBI:235323"/>
        <dbReference type="EC" id="2.3.1.75"/>
    </reaction>
</comment>
<comment type="pathway">
    <text evidence="1">Glycerolipid metabolism; triacylglycerol biosynthesis.</text>
</comment>
<dbReference type="EMBL" id="OU594956">
    <property type="protein sequence ID" value="CAG9281362.1"/>
    <property type="molecule type" value="Genomic_DNA"/>
</dbReference>
<evidence type="ECO:0000256" key="5">
    <source>
        <dbReference type="ARBA" id="ARBA00024360"/>
    </source>
</evidence>
<evidence type="ECO:0000256" key="4">
    <source>
        <dbReference type="ARBA" id="ARBA00023315"/>
    </source>
</evidence>
<dbReference type="GO" id="GO:0004144">
    <property type="term" value="F:diacylglycerol O-acyltransferase activity"/>
    <property type="evidence" value="ECO:0007669"/>
    <property type="project" value="UniProtKB-EC"/>
</dbReference>
<dbReference type="InterPro" id="IPR045034">
    <property type="entry name" value="O-acyltransferase_WSD1-like"/>
</dbReference>
<comment type="catalytic activity">
    <reaction evidence="7">
        <text>an acyl-CoA + a 1,2-diacyl-sn-glycerol = a triacyl-sn-glycerol + CoA</text>
        <dbReference type="Rhea" id="RHEA:10868"/>
        <dbReference type="ChEBI" id="CHEBI:17815"/>
        <dbReference type="ChEBI" id="CHEBI:57287"/>
        <dbReference type="ChEBI" id="CHEBI:58342"/>
        <dbReference type="ChEBI" id="CHEBI:64615"/>
        <dbReference type="EC" id="2.3.1.20"/>
    </reaction>
</comment>
<reference evidence="11" key="1">
    <citation type="submission" date="2022-02" db="EMBL/GenBank/DDBJ databases">
        <authorList>
            <person name="Giguere J D."/>
        </authorList>
    </citation>
    <scope>NUCLEOTIDE SEQUENCE</scope>
    <source>
        <strain evidence="11">CCAP 1055/1</strain>
    </source>
</reference>
<feature type="domain" description="O-acyltransferase WSD1-like N-terminal" evidence="9">
    <location>
        <begin position="158"/>
        <end position="295"/>
    </location>
</feature>
<organism evidence="11">
    <name type="scientific">Phaeodactylum tricornutum</name>
    <name type="common">Diatom</name>
    <dbReference type="NCBI Taxonomy" id="2850"/>
    <lineage>
        <taxon>Eukaryota</taxon>
        <taxon>Sar</taxon>
        <taxon>Stramenopiles</taxon>
        <taxon>Ochrophyta</taxon>
        <taxon>Bacillariophyta</taxon>
        <taxon>Bacillariophyceae</taxon>
        <taxon>Bacillariophycidae</taxon>
        <taxon>Naviculales</taxon>
        <taxon>Phaeodactylaceae</taxon>
        <taxon>Phaeodactylum</taxon>
    </lineage>
</organism>
<dbReference type="GO" id="GO:0019432">
    <property type="term" value="P:triglyceride biosynthetic process"/>
    <property type="evidence" value="ECO:0007669"/>
    <property type="project" value="UniProtKB-UniPathway"/>
</dbReference>
<keyword evidence="8" id="KW-1133">Transmembrane helix</keyword>
<comment type="similarity">
    <text evidence="5">In the N-terminal section; belongs to the long-chain O-acyltransferase family.</text>
</comment>
<evidence type="ECO:0000256" key="1">
    <source>
        <dbReference type="ARBA" id="ARBA00004771"/>
    </source>
</evidence>
<dbReference type="Pfam" id="PF03007">
    <property type="entry name" value="WS_DGAT_cat"/>
    <property type="match status" value="1"/>
</dbReference>
<dbReference type="PANTHER" id="PTHR31650">
    <property type="entry name" value="O-ACYLTRANSFERASE (WSD1-LIKE) FAMILY PROTEIN"/>
    <property type="match status" value="1"/>
</dbReference>
<name>A0A8J9X3I4_PHATR</name>
<dbReference type="Pfam" id="PF06974">
    <property type="entry name" value="WS_DGAT_C"/>
    <property type="match status" value="1"/>
</dbReference>
<dbReference type="GO" id="GO:0047196">
    <property type="term" value="F:long-chain-alcohol O-fatty-acyltransferase activity"/>
    <property type="evidence" value="ECO:0007669"/>
    <property type="project" value="UniProtKB-EC"/>
</dbReference>
<evidence type="ECO:0008006" key="12">
    <source>
        <dbReference type="Google" id="ProtNLM"/>
    </source>
</evidence>
<dbReference type="PANTHER" id="PTHR31650:SF1">
    <property type="entry name" value="WAX ESTER SYNTHASE_DIACYLGLYCEROL ACYLTRANSFERASE 4-RELATED"/>
    <property type="match status" value="1"/>
</dbReference>
<accession>A0A8J9X3I4</accession>
<keyword evidence="4" id="KW-0012">Acyltransferase</keyword>
<evidence type="ECO:0000256" key="7">
    <source>
        <dbReference type="ARBA" id="ARBA00048109"/>
    </source>
</evidence>
<keyword evidence="3" id="KW-0808">Transferase</keyword>
<evidence type="ECO:0000259" key="9">
    <source>
        <dbReference type="Pfam" id="PF03007"/>
    </source>
</evidence>
<sequence>MDVFGSKLVEALSVYHASWLLGLSATVAVAIAIKMSSNQKSRSPLHRKFSFTSVGMAIGIFPESVKAPTTIINAAIYFSTCPAEKDLIELAVKPMLAFTRLSTIPVPETANCRPSTRSFAPSELIRKVEISGKCIKSTNDVIFKHLQESLSTGRDDLPWWEFLVVENVGEGESAVVLRMHHALADGISLVHVFEKFITYEDGSPVLSIILSNMAQKSKVEKTHKTNPFRLAWMLVRDATKVLTLGLSRSDDPTIFTEPNQTYVHSQHRECVVFPTVSLAFVKRLKTAANVTVNDILMTAVSQAVHEYCRAESCSVLMGKGASLQSRALLPIALPRSASDLEHPSTALRNKWCLVSANMSIGCVDLVDRLNSIHQTTVHLKGSPIAMVQLSLQNKLASRLPKIVARQTMLDIFRRHSLVFSNVPGPDRPCQLAGQTATGVQMFYSNLIPQVGLLSYAGNIYGNIVLDTGALPNAEFLAGHYAKALVDMATLLNVDKIPTNLQSYF</sequence>
<dbReference type="AlphaFoldDB" id="A0A8J9X3I4"/>
<dbReference type="GO" id="GO:0005886">
    <property type="term" value="C:plasma membrane"/>
    <property type="evidence" value="ECO:0007669"/>
    <property type="project" value="TreeGrafter"/>
</dbReference>